<dbReference type="RefSeq" id="WP_188130532.1">
    <property type="nucleotide sequence ID" value="NZ_BSPE01000046.1"/>
</dbReference>
<dbReference type="Gene3D" id="3.40.50.150">
    <property type="entry name" value="Vaccinia Virus protein VP39"/>
    <property type="match status" value="1"/>
</dbReference>
<name>A0A1I4DYF7_9HYPH</name>
<dbReference type="SUPFAM" id="SSF53335">
    <property type="entry name" value="S-adenosyl-L-methionine-dependent methyltransferases"/>
    <property type="match status" value="1"/>
</dbReference>
<dbReference type="CDD" id="cd02440">
    <property type="entry name" value="AdoMet_MTases"/>
    <property type="match status" value="1"/>
</dbReference>
<evidence type="ECO:0000313" key="2">
    <source>
        <dbReference type="EMBL" id="SFK97297.1"/>
    </source>
</evidence>
<dbReference type="GO" id="GO:0032259">
    <property type="term" value="P:methylation"/>
    <property type="evidence" value="ECO:0007669"/>
    <property type="project" value="UniProtKB-KW"/>
</dbReference>
<protein>
    <submittedName>
        <fullName evidence="2">Methyltransferase domain-containing protein</fullName>
    </submittedName>
</protein>
<dbReference type="GO" id="GO:0008168">
    <property type="term" value="F:methyltransferase activity"/>
    <property type="evidence" value="ECO:0007669"/>
    <property type="project" value="UniProtKB-KW"/>
</dbReference>
<keyword evidence="2" id="KW-0489">Methyltransferase</keyword>
<evidence type="ECO:0000259" key="1">
    <source>
        <dbReference type="Pfam" id="PF08242"/>
    </source>
</evidence>
<keyword evidence="3" id="KW-1185">Reference proteome</keyword>
<keyword evidence="2" id="KW-0808">Transferase</keyword>
<dbReference type="EMBL" id="FOSL01000020">
    <property type="protein sequence ID" value="SFK97297.1"/>
    <property type="molecule type" value="Genomic_DNA"/>
</dbReference>
<dbReference type="PANTHER" id="PTHR43861">
    <property type="entry name" value="TRANS-ACONITATE 2-METHYLTRANSFERASE-RELATED"/>
    <property type="match status" value="1"/>
</dbReference>
<dbReference type="InterPro" id="IPR029063">
    <property type="entry name" value="SAM-dependent_MTases_sf"/>
</dbReference>
<sequence>MPKVYTGFQDFVGARSARQRIVDDVLEIRSGDRVLDVGCGPADILAFLPQVDYLGIDYSEDYIDAARRRFGNRGRFLAADVSSLRDQGITGFDVVIALGVLHHLDDVSAKGLMRDVRDSLKPGGRFVCVDPLIEYPQNPIARLLARLDRGQFVRTREGYSELARSVFAIISVEPRRDLLRVPYSHAITRCSL</sequence>
<dbReference type="AlphaFoldDB" id="A0A1I4DYF7"/>
<dbReference type="InterPro" id="IPR013217">
    <property type="entry name" value="Methyltransf_12"/>
</dbReference>
<dbReference type="Pfam" id="PF08242">
    <property type="entry name" value="Methyltransf_12"/>
    <property type="match status" value="1"/>
</dbReference>
<gene>
    <name evidence="2" type="ORF">SAMN04488498_12019</name>
</gene>
<evidence type="ECO:0000313" key="3">
    <source>
        <dbReference type="Proteomes" id="UP000323300"/>
    </source>
</evidence>
<organism evidence="2 3">
    <name type="scientific">Neomesorhizobium albiziae</name>
    <dbReference type="NCBI Taxonomy" id="335020"/>
    <lineage>
        <taxon>Bacteria</taxon>
        <taxon>Pseudomonadati</taxon>
        <taxon>Pseudomonadota</taxon>
        <taxon>Alphaproteobacteria</taxon>
        <taxon>Hyphomicrobiales</taxon>
        <taxon>Phyllobacteriaceae</taxon>
        <taxon>Neomesorhizobium</taxon>
    </lineage>
</organism>
<proteinExistence type="predicted"/>
<reference evidence="2 3" key="1">
    <citation type="submission" date="2016-10" db="EMBL/GenBank/DDBJ databases">
        <authorList>
            <person name="Varghese N."/>
            <person name="Submissions S."/>
        </authorList>
    </citation>
    <scope>NUCLEOTIDE SEQUENCE [LARGE SCALE GENOMIC DNA]</scope>
    <source>
        <strain evidence="2 3">DSM 21822</strain>
    </source>
</reference>
<feature type="domain" description="Methyltransferase type 12" evidence="1">
    <location>
        <begin position="35"/>
        <end position="126"/>
    </location>
</feature>
<accession>A0A1I4DYF7</accession>
<dbReference type="Proteomes" id="UP000323300">
    <property type="component" value="Unassembled WGS sequence"/>
</dbReference>